<name>A0ABV7UQK7_9GAMM</name>
<keyword evidence="1" id="KW-0812">Transmembrane</keyword>
<evidence type="ECO:0000313" key="3">
    <source>
        <dbReference type="Proteomes" id="UP001595724"/>
    </source>
</evidence>
<keyword evidence="3" id="KW-1185">Reference proteome</keyword>
<proteinExistence type="predicted"/>
<dbReference type="EMBL" id="JBHRYF010000001">
    <property type="protein sequence ID" value="MFC3659226.1"/>
    <property type="molecule type" value="Genomic_DNA"/>
</dbReference>
<keyword evidence="1" id="KW-1133">Transmembrane helix</keyword>
<evidence type="ECO:0000256" key="1">
    <source>
        <dbReference type="SAM" id="Phobius"/>
    </source>
</evidence>
<dbReference type="Proteomes" id="UP001595724">
    <property type="component" value="Unassembled WGS sequence"/>
</dbReference>
<feature type="transmembrane region" description="Helical" evidence="1">
    <location>
        <begin position="95"/>
        <end position="113"/>
    </location>
</feature>
<evidence type="ECO:0008006" key="4">
    <source>
        <dbReference type="Google" id="ProtNLM"/>
    </source>
</evidence>
<dbReference type="RefSeq" id="WP_386706358.1">
    <property type="nucleotide sequence ID" value="NZ_JBHRYF010000001.1"/>
</dbReference>
<keyword evidence="1" id="KW-0472">Membrane</keyword>
<organism evidence="2 3">
    <name type="scientific">Luteimonas notoginsengisoli</name>
    <dbReference type="NCBI Taxonomy" id="1578200"/>
    <lineage>
        <taxon>Bacteria</taxon>
        <taxon>Pseudomonadati</taxon>
        <taxon>Pseudomonadota</taxon>
        <taxon>Gammaproteobacteria</taxon>
        <taxon>Lysobacterales</taxon>
        <taxon>Lysobacteraceae</taxon>
        <taxon>Luteimonas</taxon>
    </lineage>
</organism>
<comment type="caution">
    <text evidence="2">The sequence shown here is derived from an EMBL/GenBank/DDBJ whole genome shotgun (WGS) entry which is preliminary data.</text>
</comment>
<accession>A0ABV7UQK7</accession>
<feature type="transmembrane region" description="Helical" evidence="1">
    <location>
        <begin position="45"/>
        <end position="65"/>
    </location>
</feature>
<reference evidence="3" key="1">
    <citation type="journal article" date="2019" name="Int. J. Syst. Evol. Microbiol.">
        <title>The Global Catalogue of Microorganisms (GCM) 10K type strain sequencing project: providing services to taxonomists for standard genome sequencing and annotation.</title>
        <authorList>
            <consortium name="The Broad Institute Genomics Platform"/>
            <consortium name="The Broad Institute Genome Sequencing Center for Infectious Disease"/>
            <person name="Wu L."/>
            <person name="Ma J."/>
        </authorList>
    </citation>
    <scope>NUCLEOTIDE SEQUENCE [LARGE SCALE GENOMIC DNA]</scope>
    <source>
        <strain evidence="3">KCTC 42211</strain>
    </source>
</reference>
<sequence length="125" mass="13326">MNLALHNGWLGALEAGALALVIGLLAYLLCHFLARGLRWPEGHAIGWAAFASVAIGAGIDLWHLFSLFFVNPGSPARVQLALAGIHDPGGLGTRVMMEIFGALGGVLLAWLWFESRKAGQAPRTR</sequence>
<gene>
    <name evidence="2" type="ORF">ACFOM9_03920</name>
</gene>
<protein>
    <recommendedName>
        <fullName evidence="4">Transmembrane protein</fullName>
    </recommendedName>
</protein>
<evidence type="ECO:0000313" key="2">
    <source>
        <dbReference type="EMBL" id="MFC3659226.1"/>
    </source>
</evidence>
<feature type="transmembrane region" description="Helical" evidence="1">
    <location>
        <begin position="12"/>
        <end position="33"/>
    </location>
</feature>